<comment type="caution">
    <text evidence="4">The sequence shown here is derived from an EMBL/GenBank/DDBJ whole genome shotgun (WGS) entry which is preliminary data.</text>
</comment>
<gene>
    <name evidence="4" type="ORF">B4U80_11807</name>
</gene>
<dbReference type="InterPro" id="IPR018378">
    <property type="entry name" value="C-type_lectin_CS"/>
</dbReference>
<feature type="domain" description="C-type lectin" evidence="3">
    <location>
        <begin position="32"/>
        <end position="146"/>
    </location>
</feature>
<evidence type="ECO:0000259" key="3">
    <source>
        <dbReference type="PROSITE" id="PS50041"/>
    </source>
</evidence>
<dbReference type="OrthoDB" id="6515532at2759"/>
<dbReference type="PROSITE" id="PS50041">
    <property type="entry name" value="C_TYPE_LECTIN_2"/>
    <property type="match status" value="1"/>
</dbReference>
<dbReference type="Gene3D" id="3.10.100.10">
    <property type="entry name" value="Mannose-Binding Protein A, subunit A"/>
    <property type="match status" value="1"/>
</dbReference>
<feature type="chain" id="PRO_5019107846" evidence="2">
    <location>
        <begin position="21"/>
        <end position="213"/>
    </location>
</feature>
<protein>
    <submittedName>
        <fullName evidence="4">Mannose-binding protein C-like isoform X2</fullName>
    </submittedName>
</protein>
<evidence type="ECO:0000313" key="4">
    <source>
        <dbReference type="EMBL" id="RWS21636.1"/>
    </source>
</evidence>
<evidence type="ECO:0000256" key="2">
    <source>
        <dbReference type="SAM" id="SignalP"/>
    </source>
</evidence>
<dbReference type="PROSITE" id="PS00615">
    <property type="entry name" value="C_TYPE_LECTIN_1"/>
    <property type="match status" value="1"/>
</dbReference>
<dbReference type="Proteomes" id="UP000288716">
    <property type="component" value="Unassembled WGS sequence"/>
</dbReference>
<feature type="signal peptide" evidence="2">
    <location>
        <begin position="1"/>
        <end position="20"/>
    </location>
</feature>
<dbReference type="InterPro" id="IPR050111">
    <property type="entry name" value="C-type_lectin/snaclec_domain"/>
</dbReference>
<dbReference type="SUPFAM" id="SSF56436">
    <property type="entry name" value="C-type lectin-like"/>
    <property type="match status" value="1"/>
</dbReference>
<dbReference type="PANTHER" id="PTHR22803">
    <property type="entry name" value="MANNOSE, PHOSPHOLIPASE, LECTIN RECEPTOR RELATED"/>
    <property type="match status" value="1"/>
</dbReference>
<reference evidence="4 5" key="1">
    <citation type="journal article" date="2018" name="Gigascience">
        <title>Genomes of trombidid mites reveal novel predicted allergens and laterally-transferred genes associated with secondary metabolism.</title>
        <authorList>
            <person name="Dong X."/>
            <person name="Chaisiri K."/>
            <person name="Xia D."/>
            <person name="Armstrong S.D."/>
            <person name="Fang Y."/>
            <person name="Donnelly M.J."/>
            <person name="Kadowaki T."/>
            <person name="McGarry J.W."/>
            <person name="Darby A.C."/>
            <person name="Makepeace B.L."/>
        </authorList>
    </citation>
    <scope>NUCLEOTIDE SEQUENCE [LARGE SCALE GENOMIC DNA]</scope>
    <source>
        <strain evidence="4">UoL-UT</strain>
    </source>
</reference>
<keyword evidence="2" id="KW-0732">Signal</keyword>
<proteinExistence type="predicted"/>
<dbReference type="EMBL" id="NCKV01011435">
    <property type="protein sequence ID" value="RWS21636.1"/>
    <property type="molecule type" value="Genomic_DNA"/>
</dbReference>
<dbReference type="STRING" id="299467.A0A443S292"/>
<evidence type="ECO:0000313" key="5">
    <source>
        <dbReference type="Proteomes" id="UP000288716"/>
    </source>
</evidence>
<keyword evidence="5" id="KW-1185">Reference proteome</keyword>
<dbReference type="InterPro" id="IPR001304">
    <property type="entry name" value="C-type_lectin-like"/>
</dbReference>
<dbReference type="SMART" id="SM00034">
    <property type="entry name" value="CLECT"/>
    <property type="match status" value="1"/>
</dbReference>
<evidence type="ECO:0000256" key="1">
    <source>
        <dbReference type="ARBA" id="ARBA00023157"/>
    </source>
</evidence>
<dbReference type="VEuPathDB" id="VectorBase:LDEU010404"/>
<dbReference type="InterPro" id="IPR016186">
    <property type="entry name" value="C-type_lectin-like/link_sf"/>
</dbReference>
<keyword evidence="1" id="KW-1015">Disulfide bond</keyword>
<name>A0A443S292_9ACAR</name>
<dbReference type="Pfam" id="PF00059">
    <property type="entry name" value="Lectin_C"/>
    <property type="match status" value="1"/>
</dbReference>
<dbReference type="AlphaFoldDB" id="A0A443S292"/>
<organism evidence="4 5">
    <name type="scientific">Leptotrombidium deliense</name>
    <dbReference type="NCBI Taxonomy" id="299467"/>
    <lineage>
        <taxon>Eukaryota</taxon>
        <taxon>Metazoa</taxon>
        <taxon>Ecdysozoa</taxon>
        <taxon>Arthropoda</taxon>
        <taxon>Chelicerata</taxon>
        <taxon>Arachnida</taxon>
        <taxon>Acari</taxon>
        <taxon>Acariformes</taxon>
        <taxon>Trombidiformes</taxon>
        <taxon>Prostigmata</taxon>
        <taxon>Anystina</taxon>
        <taxon>Parasitengona</taxon>
        <taxon>Trombiculoidea</taxon>
        <taxon>Trombiculidae</taxon>
        <taxon>Leptotrombidium</taxon>
    </lineage>
</organism>
<dbReference type="InterPro" id="IPR016187">
    <property type="entry name" value="CTDL_fold"/>
</dbReference>
<accession>A0A443S292</accession>
<sequence>MLLSISQCYLLLLILKTVYSEHEHIGRQVIRHSDVCFLSERIYRNFDQMKEFCKTVNGSMVTVHSEFDNSILRQAFAADLTLLGAKRVENSFQWVDGKPHSFDSWKHGEPSNTNNEENCIEFFNGGLHDGQWNDVTCNTRAYTVCRLNDCKSYSELLPQNVKSIDIEHKVQELRSLVFNELLIAFENRLNERIDQIYIKLKSLLEGRKNSDED</sequence>